<evidence type="ECO:0008006" key="6">
    <source>
        <dbReference type="Google" id="ProtNLM"/>
    </source>
</evidence>
<dbReference type="Proteomes" id="UP000324705">
    <property type="component" value="Chromosome 1A"/>
</dbReference>
<evidence type="ECO:0000313" key="4">
    <source>
        <dbReference type="EMBL" id="VAH10894.1"/>
    </source>
</evidence>
<dbReference type="OMA" id="ADMVECS"/>
<keyword evidence="5" id="KW-1185">Reference proteome</keyword>
<dbReference type="GO" id="GO:0005886">
    <property type="term" value="C:plasma membrane"/>
    <property type="evidence" value="ECO:0007669"/>
    <property type="project" value="TreeGrafter"/>
</dbReference>
<organism evidence="4 5">
    <name type="scientific">Triticum turgidum subsp. durum</name>
    <name type="common">Durum wheat</name>
    <name type="synonym">Triticum durum</name>
    <dbReference type="NCBI Taxonomy" id="4567"/>
    <lineage>
        <taxon>Eukaryota</taxon>
        <taxon>Viridiplantae</taxon>
        <taxon>Streptophyta</taxon>
        <taxon>Embryophyta</taxon>
        <taxon>Tracheophyta</taxon>
        <taxon>Spermatophyta</taxon>
        <taxon>Magnoliopsida</taxon>
        <taxon>Liliopsida</taxon>
        <taxon>Poales</taxon>
        <taxon>Poaceae</taxon>
        <taxon>BOP clade</taxon>
        <taxon>Pooideae</taxon>
        <taxon>Triticodae</taxon>
        <taxon>Triticeae</taxon>
        <taxon>Triticinae</taxon>
        <taxon>Triticum</taxon>
    </lineage>
</organism>
<feature type="transmembrane region" description="Helical" evidence="3">
    <location>
        <begin position="150"/>
        <end position="174"/>
    </location>
</feature>
<keyword evidence="3" id="KW-0812">Transmembrane</keyword>
<evidence type="ECO:0000313" key="5">
    <source>
        <dbReference type="Proteomes" id="UP000324705"/>
    </source>
</evidence>
<proteinExistence type="predicted"/>
<dbReference type="AlphaFoldDB" id="A0A9R0QJR3"/>
<evidence type="ECO:0000256" key="3">
    <source>
        <dbReference type="SAM" id="Phobius"/>
    </source>
</evidence>
<dbReference type="GO" id="GO:0009506">
    <property type="term" value="C:plasmodesma"/>
    <property type="evidence" value="ECO:0007669"/>
    <property type="project" value="TreeGrafter"/>
</dbReference>
<comment type="subcellular location">
    <subcellularLocation>
        <location evidence="1">Membrane</location>
    </subcellularLocation>
</comment>
<dbReference type="InterPro" id="IPR044839">
    <property type="entry name" value="NDR1-like"/>
</dbReference>
<protein>
    <recommendedName>
        <fullName evidence="6">Late embryogenesis abundant protein LEA-2 subgroup domain-containing protein</fullName>
    </recommendedName>
</protein>
<sequence>MEQQAILDALQSEAKAEANRRILQVDQEAEVNEMLADMVECSYAPIYPVPTIEIRRCRSAVEASVICALSCSQMLYTITRTDHVDTLLASTPIQRSYPQAPDKHPPPLESAYGSKLLINTTSTEKKSLRPAATMCGRDDDCYLTRDEVKYLFICFGVVAVVVLLAVLLAAFVYLRHVTITVEDASLTRFDLLTSPVTGIAYNLSLTLKVRNPNWAMSMKNVEPFVAAYRFDGQQFDRVQVAATGDKHPAGATRVYHLTSSSQGAFVSLGSAGEQEYKKESKTGTFDVEVALSRKVSYTARYTKCKIEAVCPLKLQLVKPDATTVVFQKVTCKLHKAEKNC</sequence>
<evidence type="ECO:0000256" key="1">
    <source>
        <dbReference type="ARBA" id="ARBA00004370"/>
    </source>
</evidence>
<dbReference type="Gramene" id="TRITD1Av1G216770.1">
    <property type="protein sequence ID" value="TRITD1Av1G216770.1"/>
    <property type="gene ID" value="TRITD1Av1G216770"/>
</dbReference>
<dbReference type="GO" id="GO:0098542">
    <property type="term" value="P:defense response to other organism"/>
    <property type="evidence" value="ECO:0007669"/>
    <property type="project" value="InterPro"/>
</dbReference>
<dbReference type="EMBL" id="LT934111">
    <property type="protein sequence ID" value="VAH10894.1"/>
    <property type="molecule type" value="Genomic_DNA"/>
</dbReference>
<dbReference type="PANTHER" id="PTHR31415:SF6">
    <property type="entry name" value="LATE EMBRYOGENESIS ABUNDANT PROTEIN LEA-2 SUBGROUP DOMAIN-CONTAINING PROTEIN"/>
    <property type="match status" value="1"/>
</dbReference>
<accession>A0A9R0QJR3</accession>
<keyword evidence="3" id="KW-1133">Transmembrane helix</keyword>
<keyword evidence="2 3" id="KW-0472">Membrane</keyword>
<reference evidence="4 5" key="1">
    <citation type="submission" date="2017-09" db="EMBL/GenBank/DDBJ databases">
        <authorList>
            <consortium name="International Durum Wheat Genome Sequencing Consortium (IDWGSC)"/>
            <person name="Milanesi L."/>
        </authorList>
    </citation>
    <scope>NUCLEOTIDE SEQUENCE [LARGE SCALE GENOMIC DNA]</scope>
    <source>
        <strain evidence="5">cv. Svevo</strain>
    </source>
</reference>
<dbReference type="PANTHER" id="PTHR31415">
    <property type="entry name" value="OS05G0367900 PROTEIN"/>
    <property type="match status" value="1"/>
</dbReference>
<name>A0A9R0QJR3_TRITD</name>
<gene>
    <name evidence="4" type="ORF">TRITD_1Av1G216770</name>
</gene>
<evidence type="ECO:0000256" key="2">
    <source>
        <dbReference type="ARBA" id="ARBA00023136"/>
    </source>
</evidence>